<proteinExistence type="predicted"/>
<reference evidence="1 2" key="1">
    <citation type="journal article" date="2024" name="G3 (Bethesda)">
        <title>Genome assembly of Hibiscus sabdariffa L. provides insights into metabolisms of medicinal natural products.</title>
        <authorList>
            <person name="Kim T."/>
        </authorList>
    </citation>
    <scope>NUCLEOTIDE SEQUENCE [LARGE SCALE GENOMIC DNA]</scope>
    <source>
        <strain evidence="1">TK-2024</strain>
        <tissue evidence="1">Old leaves</tissue>
    </source>
</reference>
<keyword evidence="2" id="KW-1185">Reference proteome</keyword>
<gene>
    <name evidence="1" type="ORF">V6N12_046420</name>
</gene>
<dbReference type="Proteomes" id="UP001472677">
    <property type="component" value="Unassembled WGS sequence"/>
</dbReference>
<dbReference type="EMBL" id="JBBPBM010000025">
    <property type="protein sequence ID" value="KAK8540128.1"/>
    <property type="molecule type" value="Genomic_DNA"/>
</dbReference>
<protein>
    <submittedName>
        <fullName evidence="1">Uncharacterized protein</fullName>
    </submittedName>
</protein>
<comment type="caution">
    <text evidence="1">The sequence shown here is derived from an EMBL/GenBank/DDBJ whole genome shotgun (WGS) entry which is preliminary data.</text>
</comment>
<name>A0ABR2DIL3_9ROSI</name>
<sequence>MISFRNEVERVTQYVQLLSEEAAGLLERPDINVDTELGQALIKILNEAYNFFRQELHILSDPFYFVPKANHLMALLLNGVVNCFKLVFQWLVSLMQCSPISYKTVFQALYLVFQLRHLSLQSFILSIHLDFVFVVVPCDHFFPP</sequence>
<evidence type="ECO:0000313" key="2">
    <source>
        <dbReference type="Proteomes" id="UP001472677"/>
    </source>
</evidence>
<accession>A0ABR2DIL3</accession>
<organism evidence="1 2">
    <name type="scientific">Hibiscus sabdariffa</name>
    <name type="common">roselle</name>
    <dbReference type="NCBI Taxonomy" id="183260"/>
    <lineage>
        <taxon>Eukaryota</taxon>
        <taxon>Viridiplantae</taxon>
        <taxon>Streptophyta</taxon>
        <taxon>Embryophyta</taxon>
        <taxon>Tracheophyta</taxon>
        <taxon>Spermatophyta</taxon>
        <taxon>Magnoliopsida</taxon>
        <taxon>eudicotyledons</taxon>
        <taxon>Gunneridae</taxon>
        <taxon>Pentapetalae</taxon>
        <taxon>rosids</taxon>
        <taxon>malvids</taxon>
        <taxon>Malvales</taxon>
        <taxon>Malvaceae</taxon>
        <taxon>Malvoideae</taxon>
        <taxon>Hibiscus</taxon>
    </lineage>
</organism>
<evidence type="ECO:0000313" key="1">
    <source>
        <dbReference type="EMBL" id="KAK8540128.1"/>
    </source>
</evidence>